<organism evidence="2 3">
    <name type="scientific">Folsomia candida</name>
    <name type="common">Springtail</name>
    <dbReference type="NCBI Taxonomy" id="158441"/>
    <lineage>
        <taxon>Eukaryota</taxon>
        <taxon>Metazoa</taxon>
        <taxon>Ecdysozoa</taxon>
        <taxon>Arthropoda</taxon>
        <taxon>Hexapoda</taxon>
        <taxon>Collembola</taxon>
        <taxon>Entomobryomorpha</taxon>
        <taxon>Isotomoidea</taxon>
        <taxon>Isotomidae</taxon>
        <taxon>Proisotominae</taxon>
        <taxon>Folsomia</taxon>
    </lineage>
</organism>
<accession>A0A226DI79</accession>
<feature type="region of interest" description="Disordered" evidence="1">
    <location>
        <begin position="101"/>
        <end position="177"/>
    </location>
</feature>
<feature type="compositionally biased region" description="Low complexity" evidence="1">
    <location>
        <begin position="110"/>
        <end position="135"/>
    </location>
</feature>
<evidence type="ECO:0000256" key="1">
    <source>
        <dbReference type="SAM" id="MobiDB-lite"/>
    </source>
</evidence>
<dbReference type="Proteomes" id="UP000198287">
    <property type="component" value="Unassembled WGS sequence"/>
</dbReference>
<dbReference type="AlphaFoldDB" id="A0A226DI79"/>
<feature type="compositionally biased region" description="Low complexity" evidence="1">
    <location>
        <begin position="156"/>
        <end position="177"/>
    </location>
</feature>
<evidence type="ECO:0000313" key="3">
    <source>
        <dbReference type="Proteomes" id="UP000198287"/>
    </source>
</evidence>
<gene>
    <name evidence="2" type="ORF">Fcan01_20115</name>
</gene>
<protein>
    <submittedName>
        <fullName evidence="2">Uncharacterized protein</fullName>
    </submittedName>
</protein>
<comment type="caution">
    <text evidence="2">The sequence shown here is derived from an EMBL/GenBank/DDBJ whole genome shotgun (WGS) entry which is preliminary data.</text>
</comment>
<proteinExistence type="predicted"/>
<evidence type="ECO:0000313" key="2">
    <source>
        <dbReference type="EMBL" id="OXA44953.1"/>
    </source>
</evidence>
<sequence>MPEGDYIIHTISPALYNTVYQPQKSLIFLDHIHRSHPQINKPIKFEAKMKICTLFAILTLFVSSEANFGFGGNDQADGNLHLNHRRCNTVGTTVVLTRPDGSSESCVCQAPPTTTTTPGPSSTASTPSTAATTPRRTFRPRPTHPPPPPRNTWVCTNTPRRTTTPAPTIIPTTQAVG</sequence>
<keyword evidence="3" id="KW-1185">Reference proteome</keyword>
<name>A0A226DI79_FOLCA</name>
<reference evidence="2 3" key="1">
    <citation type="submission" date="2015-12" db="EMBL/GenBank/DDBJ databases">
        <title>The genome of Folsomia candida.</title>
        <authorList>
            <person name="Faddeeva A."/>
            <person name="Derks M.F."/>
            <person name="Anvar Y."/>
            <person name="Smit S."/>
            <person name="Van Straalen N."/>
            <person name="Roelofs D."/>
        </authorList>
    </citation>
    <scope>NUCLEOTIDE SEQUENCE [LARGE SCALE GENOMIC DNA]</scope>
    <source>
        <strain evidence="2 3">VU population</strain>
        <tissue evidence="2">Whole body</tissue>
    </source>
</reference>
<dbReference type="EMBL" id="LNIX01000018">
    <property type="protein sequence ID" value="OXA44953.1"/>
    <property type="molecule type" value="Genomic_DNA"/>
</dbReference>